<protein>
    <submittedName>
        <fullName evidence="2">SAM-dependent methyltransferase</fullName>
    </submittedName>
</protein>
<evidence type="ECO:0000313" key="3">
    <source>
        <dbReference type="Proteomes" id="UP000185426"/>
    </source>
</evidence>
<evidence type="ECO:0000259" key="1">
    <source>
        <dbReference type="Pfam" id="PF13649"/>
    </source>
</evidence>
<dbReference type="EMBL" id="CP015607">
    <property type="protein sequence ID" value="APT44762.1"/>
    <property type="molecule type" value="Genomic_DNA"/>
</dbReference>
<dbReference type="Gene3D" id="3.40.50.150">
    <property type="entry name" value="Vaccinia Virus protein VP39"/>
    <property type="match status" value="1"/>
</dbReference>
<dbReference type="AlphaFoldDB" id="A0A1L6ZE31"/>
<dbReference type="GO" id="GO:0032259">
    <property type="term" value="P:methylation"/>
    <property type="evidence" value="ECO:0007669"/>
    <property type="project" value="UniProtKB-KW"/>
</dbReference>
<evidence type="ECO:0000313" key="2">
    <source>
        <dbReference type="EMBL" id="APT44762.1"/>
    </source>
</evidence>
<dbReference type="InterPro" id="IPR050723">
    <property type="entry name" value="CFA/CMAS"/>
</dbReference>
<reference evidence="2 3" key="1">
    <citation type="submission" date="2016-05" db="EMBL/GenBank/DDBJ databases">
        <title>Complete Genome and Methylome Analysis of Psychrotrophic Bacterial Isolates from Antarctic Lake Untersee.</title>
        <authorList>
            <person name="Fomenkov A."/>
            <person name="Akimov V.N."/>
            <person name="Vasilyeva L.V."/>
            <person name="Andersen D."/>
            <person name="Vincze T."/>
            <person name="Roberts R.J."/>
        </authorList>
    </citation>
    <scope>NUCLEOTIDE SEQUENCE [LARGE SCALE GENOMIC DNA]</scope>
    <source>
        <strain evidence="2 3">U14-5</strain>
    </source>
</reference>
<name>A0A1L6ZE31_BACIA</name>
<keyword evidence="2" id="KW-0808">Transferase</keyword>
<dbReference type="GO" id="GO:0008168">
    <property type="term" value="F:methyltransferase activity"/>
    <property type="evidence" value="ECO:0007669"/>
    <property type="project" value="UniProtKB-KW"/>
</dbReference>
<dbReference type="Pfam" id="PF13649">
    <property type="entry name" value="Methyltransf_25"/>
    <property type="match status" value="1"/>
</dbReference>
<dbReference type="PANTHER" id="PTHR43667">
    <property type="entry name" value="CYCLOPROPANE-FATTY-ACYL-PHOSPHOLIPID SYNTHASE"/>
    <property type="match status" value="1"/>
</dbReference>
<sequence>MSVNQHWHDPVAESYAATIAHKVPGYHLLHELTVDRIEIELTGADSRILTVGAGGGEEIINMLQRNKDWHLTGVDPSPTMLDMAKRRVAQLHMQGRVTWYETALDNVPVKKLYDAAVSLLVIHFVKDQMTFLEEIARRLEPGAPLMMAFIQGDPETPAFRQELHMLSLFMKRQGLGKAVFTSFQERLGVTTYPMSEKEMTGQLTEAGFQDIRPYFQAGMIKGIVCKRGHRKAVGK</sequence>
<dbReference type="InterPro" id="IPR041698">
    <property type="entry name" value="Methyltransf_25"/>
</dbReference>
<keyword evidence="2" id="KW-0489">Methyltransferase</keyword>
<dbReference type="Proteomes" id="UP000185426">
    <property type="component" value="Chromosome"/>
</dbReference>
<proteinExistence type="predicted"/>
<gene>
    <name evidence="2" type="ORF">BSA145_01775</name>
</gene>
<organism evidence="2 3">
    <name type="scientific">Bacillus safensis</name>
    <dbReference type="NCBI Taxonomy" id="561879"/>
    <lineage>
        <taxon>Bacteria</taxon>
        <taxon>Bacillati</taxon>
        <taxon>Bacillota</taxon>
        <taxon>Bacilli</taxon>
        <taxon>Bacillales</taxon>
        <taxon>Bacillaceae</taxon>
        <taxon>Bacillus</taxon>
    </lineage>
</organism>
<dbReference type="InterPro" id="IPR029063">
    <property type="entry name" value="SAM-dependent_MTases_sf"/>
</dbReference>
<dbReference type="PANTHER" id="PTHR43667:SF2">
    <property type="entry name" value="FATTY ACID C-METHYL TRANSFERASE"/>
    <property type="match status" value="1"/>
</dbReference>
<accession>A0A1L6ZE31</accession>
<feature type="domain" description="Methyltransferase" evidence="1">
    <location>
        <begin position="48"/>
        <end position="142"/>
    </location>
</feature>
<dbReference type="RefSeq" id="WP_075621441.1">
    <property type="nucleotide sequence ID" value="NZ_CP015607.1"/>
</dbReference>
<dbReference type="CDD" id="cd02440">
    <property type="entry name" value="AdoMet_MTases"/>
    <property type="match status" value="1"/>
</dbReference>
<dbReference type="SUPFAM" id="SSF53335">
    <property type="entry name" value="S-adenosyl-L-methionine-dependent methyltransferases"/>
    <property type="match status" value="1"/>
</dbReference>